<feature type="compositionally biased region" description="Polar residues" evidence="1">
    <location>
        <begin position="86"/>
        <end position="99"/>
    </location>
</feature>
<sequence length="99" mass="10519">MGSRTTSASGRARSTPSARNCATSAAGAEPLKESGATTTRGAERTACRSSVWGLTLATLSTIAASRAPRRHGLRPEHRLRDHVPTQAHQHNQKTTNPHP</sequence>
<proteinExistence type="predicted"/>
<feature type="region of interest" description="Disordered" evidence="1">
    <location>
        <begin position="63"/>
        <end position="99"/>
    </location>
</feature>
<evidence type="ECO:0000313" key="3">
    <source>
        <dbReference type="Proteomes" id="UP001157091"/>
    </source>
</evidence>
<keyword evidence="3" id="KW-1185">Reference proteome</keyword>
<protein>
    <submittedName>
        <fullName evidence="2">Uncharacterized protein</fullName>
    </submittedName>
</protein>
<feature type="region of interest" description="Disordered" evidence="1">
    <location>
        <begin position="1"/>
        <end position="45"/>
    </location>
</feature>
<organism evidence="2 3">
    <name type="scientific">Luteimicrobium album</name>
    <dbReference type="NCBI Taxonomy" id="1054550"/>
    <lineage>
        <taxon>Bacteria</taxon>
        <taxon>Bacillati</taxon>
        <taxon>Actinomycetota</taxon>
        <taxon>Actinomycetes</taxon>
        <taxon>Micrococcales</taxon>
        <taxon>Luteimicrobium</taxon>
    </lineage>
</organism>
<reference evidence="3" key="1">
    <citation type="journal article" date="2019" name="Int. J. Syst. Evol. Microbiol.">
        <title>The Global Catalogue of Microorganisms (GCM) 10K type strain sequencing project: providing services to taxonomists for standard genome sequencing and annotation.</title>
        <authorList>
            <consortium name="The Broad Institute Genomics Platform"/>
            <consortium name="The Broad Institute Genome Sequencing Center for Infectious Disease"/>
            <person name="Wu L."/>
            <person name="Ma J."/>
        </authorList>
    </citation>
    <scope>NUCLEOTIDE SEQUENCE [LARGE SCALE GENOMIC DNA]</scope>
    <source>
        <strain evidence="3">NBRC 106348</strain>
    </source>
</reference>
<evidence type="ECO:0000313" key="2">
    <source>
        <dbReference type="EMBL" id="GMA24998.1"/>
    </source>
</evidence>
<comment type="caution">
    <text evidence="2">The sequence shown here is derived from an EMBL/GenBank/DDBJ whole genome shotgun (WGS) entry which is preliminary data.</text>
</comment>
<accession>A0ABQ6I4U4</accession>
<dbReference type="Proteomes" id="UP001157091">
    <property type="component" value="Unassembled WGS sequence"/>
</dbReference>
<name>A0ABQ6I4U4_9MICO</name>
<feature type="compositionally biased region" description="Basic and acidic residues" evidence="1">
    <location>
        <begin position="73"/>
        <end position="83"/>
    </location>
</feature>
<evidence type="ECO:0000256" key="1">
    <source>
        <dbReference type="SAM" id="MobiDB-lite"/>
    </source>
</evidence>
<feature type="compositionally biased region" description="Low complexity" evidence="1">
    <location>
        <begin position="1"/>
        <end position="19"/>
    </location>
</feature>
<dbReference type="EMBL" id="BSUK01000001">
    <property type="protein sequence ID" value="GMA24998.1"/>
    <property type="molecule type" value="Genomic_DNA"/>
</dbReference>
<gene>
    <name evidence="2" type="ORF">GCM10025864_27570</name>
</gene>